<accession>A0AAV4Y4F5</accession>
<organism evidence="1 2">
    <name type="scientific">Caerostris extrusa</name>
    <name type="common">Bark spider</name>
    <name type="synonym">Caerostris bankana</name>
    <dbReference type="NCBI Taxonomy" id="172846"/>
    <lineage>
        <taxon>Eukaryota</taxon>
        <taxon>Metazoa</taxon>
        <taxon>Ecdysozoa</taxon>
        <taxon>Arthropoda</taxon>
        <taxon>Chelicerata</taxon>
        <taxon>Arachnida</taxon>
        <taxon>Araneae</taxon>
        <taxon>Araneomorphae</taxon>
        <taxon>Entelegynae</taxon>
        <taxon>Araneoidea</taxon>
        <taxon>Araneidae</taxon>
        <taxon>Caerostris</taxon>
    </lineage>
</organism>
<keyword evidence="2" id="KW-1185">Reference proteome</keyword>
<dbReference type="AlphaFoldDB" id="A0AAV4Y4F5"/>
<name>A0AAV4Y4F5_CAEEX</name>
<reference evidence="1 2" key="1">
    <citation type="submission" date="2021-06" db="EMBL/GenBank/DDBJ databases">
        <title>Caerostris extrusa draft genome.</title>
        <authorList>
            <person name="Kono N."/>
            <person name="Arakawa K."/>
        </authorList>
    </citation>
    <scope>NUCLEOTIDE SEQUENCE [LARGE SCALE GENOMIC DNA]</scope>
</reference>
<comment type="caution">
    <text evidence="1">The sequence shown here is derived from an EMBL/GenBank/DDBJ whole genome shotgun (WGS) entry which is preliminary data.</text>
</comment>
<sequence length="209" mass="23763">MSRLPRIAERMITERTSPFKMSMSKSSHSNSWKASKTVPFRAESFDFTDSLVTIILLLEEGSGNKSILCHVNIPALCCHSTSFHPKAQLLVLLFARKVFINSFPAARWKKSFYLAKEVREEKLTFVCCCCRRSGMCVWNARVKSPKADCRFQFLLCMNIREAGVARDSMRMVSPYSQQKERRRSEIAATIKTLSPFSPSAPMRFSSNAA</sequence>
<evidence type="ECO:0000313" key="1">
    <source>
        <dbReference type="EMBL" id="GIZ01316.1"/>
    </source>
</evidence>
<protein>
    <submittedName>
        <fullName evidence="1">Uncharacterized protein</fullName>
    </submittedName>
</protein>
<proteinExistence type="predicted"/>
<dbReference type="Proteomes" id="UP001054945">
    <property type="component" value="Unassembled WGS sequence"/>
</dbReference>
<evidence type="ECO:0000313" key="2">
    <source>
        <dbReference type="Proteomes" id="UP001054945"/>
    </source>
</evidence>
<gene>
    <name evidence="1" type="ORF">CEXT_85961</name>
</gene>
<dbReference type="EMBL" id="BPLR01018652">
    <property type="protein sequence ID" value="GIZ01316.1"/>
    <property type="molecule type" value="Genomic_DNA"/>
</dbReference>